<evidence type="ECO:0000256" key="5">
    <source>
        <dbReference type="SAM" id="MobiDB-lite"/>
    </source>
</evidence>
<feature type="binding site" evidence="4">
    <location>
        <position position="70"/>
    </location>
    <ligand>
        <name>Zn(2+)</name>
        <dbReference type="ChEBI" id="CHEBI:29105"/>
    </ligand>
</feature>
<comment type="caution">
    <text evidence="6">The sequence shown here is derived from an EMBL/GenBank/DDBJ whole genome shotgun (WGS) entry which is preliminary data.</text>
</comment>
<dbReference type="PANTHER" id="PTHR12993:SF26">
    <property type="entry name" value="1D-MYO-INOSITOL 2-ACETAMIDO-2-DEOXY-ALPHA-D-GLUCOPYRANOSIDE DEACETYLASE"/>
    <property type="match status" value="1"/>
</dbReference>
<dbReference type="AlphaFoldDB" id="A0A316AFN8"/>
<dbReference type="EMBL" id="QGDQ01000001">
    <property type="protein sequence ID" value="PWJ56169.1"/>
    <property type="molecule type" value="Genomic_DNA"/>
</dbReference>
<keyword evidence="3 4" id="KW-0862">Zinc</keyword>
<reference evidence="6 7" key="1">
    <citation type="submission" date="2018-03" db="EMBL/GenBank/DDBJ databases">
        <title>Genomic Encyclopedia of Archaeal and Bacterial Type Strains, Phase II (KMG-II): from individual species to whole genera.</title>
        <authorList>
            <person name="Goeker M."/>
        </authorList>
    </citation>
    <scope>NUCLEOTIDE SEQUENCE [LARGE SCALE GENOMIC DNA]</scope>
    <source>
        <strain evidence="6 7">DSM 44889</strain>
    </source>
</reference>
<feature type="binding site" evidence="4">
    <location>
        <position position="220"/>
    </location>
    <ligand>
        <name>Zn(2+)</name>
        <dbReference type="ChEBI" id="CHEBI:29105"/>
    </ligand>
</feature>
<name>A0A316AFN8_9ACTN</name>
<dbReference type="SUPFAM" id="SSF102588">
    <property type="entry name" value="LmbE-like"/>
    <property type="match status" value="1"/>
</dbReference>
<dbReference type="InterPro" id="IPR017810">
    <property type="entry name" value="Mycothiol_biosynthesis_MshB"/>
</dbReference>
<dbReference type="Gene3D" id="3.40.50.10320">
    <property type="entry name" value="LmbE-like"/>
    <property type="match status" value="1"/>
</dbReference>
<evidence type="ECO:0000313" key="6">
    <source>
        <dbReference type="EMBL" id="PWJ56169.1"/>
    </source>
</evidence>
<organism evidence="6 7">
    <name type="scientific">Quadrisphaera granulorum</name>
    <dbReference type="NCBI Taxonomy" id="317664"/>
    <lineage>
        <taxon>Bacteria</taxon>
        <taxon>Bacillati</taxon>
        <taxon>Actinomycetota</taxon>
        <taxon>Actinomycetes</taxon>
        <taxon>Kineosporiales</taxon>
        <taxon>Kineosporiaceae</taxon>
        <taxon>Quadrisphaera</taxon>
    </lineage>
</organism>
<evidence type="ECO:0000256" key="1">
    <source>
        <dbReference type="ARBA" id="ARBA00022723"/>
    </source>
</evidence>
<dbReference type="NCBIfam" id="TIGR03445">
    <property type="entry name" value="mycothiol_MshB"/>
    <property type="match status" value="1"/>
</dbReference>
<dbReference type="Proteomes" id="UP000245469">
    <property type="component" value="Unassembled WGS sequence"/>
</dbReference>
<dbReference type="Pfam" id="PF02585">
    <property type="entry name" value="PIG-L"/>
    <property type="match status" value="1"/>
</dbReference>
<evidence type="ECO:0000256" key="3">
    <source>
        <dbReference type="ARBA" id="ARBA00022833"/>
    </source>
</evidence>
<accession>A0A316AFN8</accession>
<feature type="binding site" evidence="4">
    <location>
        <position position="67"/>
    </location>
    <ligand>
        <name>Zn(2+)</name>
        <dbReference type="ChEBI" id="CHEBI:29105"/>
    </ligand>
</feature>
<comment type="similarity">
    <text evidence="4">Belongs to the MshB deacetylase family.</text>
</comment>
<protein>
    <recommendedName>
        <fullName evidence="4">1D-myo-inositol 2-acetamido-2-deoxy-alpha-D-glucopyranoside deacetylase</fullName>
        <shortName evidence="4">GlcNAc-Ins deacetylase</shortName>
        <ecNumber evidence="4">3.5.1.103</ecNumber>
    </recommendedName>
    <alternativeName>
        <fullName evidence="4">N-acetyl-1-D-myo-inositol-2-amino-2-deoxy-alpha-D-glucopyranoside deacetylase</fullName>
    </alternativeName>
</protein>
<evidence type="ECO:0000256" key="2">
    <source>
        <dbReference type="ARBA" id="ARBA00022801"/>
    </source>
</evidence>
<dbReference type="GO" id="GO:0008270">
    <property type="term" value="F:zinc ion binding"/>
    <property type="evidence" value="ECO:0007669"/>
    <property type="project" value="UniProtKB-UniRule"/>
</dbReference>
<dbReference type="EC" id="3.5.1.103" evidence="4"/>
<keyword evidence="2 4" id="KW-0378">Hydrolase</keyword>
<comment type="function">
    <text evidence="4">Catalyzes the deacetylation of 1D-myo-inositol 2-acetamido-2-deoxy-alpha-D-glucopyranoside (GlcNAc-Ins) in the mycothiol biosynthesis pathway.</text>
</comment>
<keyword evidence="7" id="KW-1185">Reference proteome</keyword>
<dbReference type="PANTHER" id="PTHR12993">
    <property type="entry name" value="N-ACETYLGLUCOSAMINYL-PHOSPHATIDYLINOSITOL DE-N-ACETYLASE-RELATED"/>
    <property type="match status" value="1"/>
</dbReference>
<comment type="cofactor">
    <cofactor evidence="4">
        <name>Zn(2+)</name>
        <dbReference type="ChEBI" id="CHEBI:29105"/>
    </cofactor>
    <text evidence="4">Binds 1 zinc ion per subunit.</text>
</comment>
<dbReference type="GO" id="GO:0010125">
    <property type="term" value="P:mycothiol biosynthetic process"/>
    <property type="evidence" value="ECO:0007669"/>
    <property type="project" value="UniProtKB-UniRule"/>
</dbReference>
<dbReference type="InterPro" id="IPR024078">
    <property type="entry name" value="LmbE-like_dom_sf"/>
</dbReference>
<sequence length="365" mass="38083">MTTTPDAPAPDPDQSAGAGTVAPAADDVIAQLADVVDDVAERAFEPEELAAMESLDVPRRMLLVHAHPDDETIGNGATMARYAAAGAGVTLVTCTRGERGEVVEPELAHLEGDHAALGAHRVLELAAAMEALGVTDHRFLDDAPLAGEDPAATAAARYEDSGMAWGEGMRAVAAPDTGPAAFVRADLDEAASRLAGVLREVRPQVVITYEPGGGYGHPDHVQAAAVARRAVELAADPAAPQVPGGVPWEVAKFYEGVVPASVAADSFGDDRSSWPSMVVDDDEVTCVVEAPEQLSAKAAALRAHRSQIRLRLAGEGVPEFMVSQDRWLAVWTTEAYRLARGVAAPDTRRADGLESDLFAGIAPPA</sequence>
<evidence type="ECO:0000313" key="7">
    <source>
        <dbReference type="Proteomes" id="UP000245469"/>
    </source>
</evidence>
<comment type="catalytic activity">
    <reaction evidence="4">
        <text>1D-myo-inositol 2-acetamido-2-deoxy-alpha-D-glucopyranoside + H2O = 1D-myo-inositol 2-amino-2-deoxy-alpha-D-glucopyranoside + acetate</text>
        <dbReference type="Rhea" id="RHEA:26180"/>
        <dbReference type="ChEBI" id="CHEBI:15377"/>
        <dbReference type="ChEBI" id="CHEBI:30089"/>
        <dbReference type="ChEBI" id="CHEBI:52442"/>
        <dbReference type="ChEBI" id="CHEBI:58886"/>
        <dbReference type="EC" id="3.5.1.103"/>
    </reaction>
</comment>
<gene>
    <name evidence="4" type="primary">mshB</name>
    <name evidence="6" type="ORF">BXY45_101144</name>
</gene>
<dbReference type="GO" id="GO:0035595">
    <property type="term" value="F:N-acetylglucosaminylinositol deacetylase activity"/>
    <property type="evidence" value="ECO:0007669"/>
    <property type="project" value="UniProtKB-EC"/>
</dbReference>
<dbReference type="InterPro" id="IPR003737">
    <property type="entry name" value="GlcNAc_PI_deacetylase-related"/>
</dbReference>
<evidence type="ECO:0000256" key="4">
    <source>
        <dbReference type="HAMAP-Rule" id="MF_01696"/>
    </source>
</evidence>
<feature type="region of interest" description="Disordered" evidence="5">
    <location>
        <begin position="1"/>
        <end position="23"/>
    </location>
</feature>
<keyword evidence="1 4" id="KW-0479">Metal-binding</keyword>
<proteinExistence type="inferred from homology"/>
<dbReference type="HAMAP" id="MF_01696">
    <property type="entry name" value="MshB"/>
    <property type="match status" value="1"/>
</dbReference>